<keyword evidence="2" id="KW-1185">Reference proteome</keyword>
<dbReference type="GeneID" id="28802798"/>
<evidence type="ECO:0000313" key="2">
    <source>
        <dbReference type="Proteomes" id="UP000203169"/>
    </source>
</evidence>
<dbReference type="OrthoDB" id="26837at10239"/>
<dbReference type="KEGG" id="vg:28802798"/>
<reference evidence="1 2" key="1">
    <citation type="submission" date="2016-03" db="EMBL/GenBank/DDBJ databases">
        <authorList>
            <person name="Montgomery M.T."/>
            <person name="Guerrero C.A."/>
            <person name="Mavrich T.N."/>
            <person name="Pope W.H."/>
            <person name="Garlena R.A."/>
            <person name="Russell D.A."/>
            <person name="Jacobs-Sera D."/>
            <person name="Hendrix R.W."/>
            <person name="Hatfull G.F."/>
        </authorList>
    </citation>
    <scope>NUCLEOTIDE SEQUENCE [LARGE SCALE GENOMIC DNA]</scope>
</reference>
<protein>
    <recommendedName>
        <fullName evidence="3">Holin</fullName>
    </recommendedName>
</protein>
<accession>A0A160DDC7</accession>
<dbReference type="EMBL" id="KU998239">
    <property type="protein sequence ID" value="ANA85728.1"/>
    <property type="molecule type" value="Genomic_DNA"/>
</dbReference>
<proteinExistence type="predicted"/>
<sequence>MTGPTPLPENEFIDELKRQLEEQPWYQRFANTVTSAVGGVLLIAWLLTTTGVDLPDGVEKGVASGIALLTVLGVLKTKNGLTPRTVEDIETYVGKHRA</sequence>
<name>A0A160DDC7_9CAUD</name>
<organism evidence="1 2">
    <name type="scientific">Gordonia phage Cozz</name>
    <dbReference type="NCBI Taxonomy" id="1838066"/>
    <lineage>
        <taxon>Viruses</taxon>
        <taxon>Duplodnaviria</taxon>
        <taxon>Heunggongvirae</taxon>
        <taxon>Uroviricota</taxon>
        <taxon>Caudoviricetes</taxon>
        <taxon>Emalynvirus</taxon>
        <taxon>Emalynvirus cozz</taxon>
    </lineage>
</organism>
<gene>
    <name evidence="1" type="primary">22</name>
    <name evidence="1" type="ORF">PBI_COZZ_22</name>
</gene>
<dbReference type="Proteomes" id="UP000203169">
    <property type="component" value="Segment"/>
</dbReference>
<evidence type="ECO:0008006" key="3">
    <source>
        <dbReference type="Google" id="ProtNLM"/>
    </source>
</evidence>
<evidence type="ECO:0000313" key="1">
    <source>
        <dbReference type="EMBL" id="ANA85728.1"/>
    </source>
</evidence>
<dbReference type="RefSeq" id="YP_009276481.1">
    <property type="nucleotide sequence ID" value="NC_030941.1"/>
</dbReference>